<dbReference type="RefSeq" id="WP_012787630.1">
    <property type="nucleotide sequence ID" value="NC_013131.1"/>
</dbReference>
<dbReference type="Pfam" id="PF13193">
    <property type="entry name" value="AMP-binding_C"/>
    <property type="match status" value="1"/>
</dbReference>
<dbReference type="Gene3D" id="3.40.50.980">
    <property type="match status" value="2"/>
</dbReference>
<dbReference type="Pfam" id="PF00550">
    <property type="entry name" value="PP-binding"/>
    <property type="match status" value="2"/>
</dbReference>
<reference evidence="5 6" key="1">
    <citation type="journal article" date="2009" name="Stand. Genomic Sci.">
        <title>Complete genome sequence of Catenulispora acidiphila type strain (ID 139908).</title>
        <authorList>
            <person name="Copeland A."/>
            <person name="Lapidus A."/>
            <person name="Glavina Del Rio T."/>
            <person name="Nolan M."/>
            <person name="Lucas S."/>
            <person name="Chen F."/>
            <person name="Tice H."/>
            <person name="Cheng J.F."/>
            <person name="Bruce D."/>
            <person name="Goodwin L."/>
            <person name="Pitluck S."/>
            <person name="Mikhailova N."/>
            <person name="Pati A."/>
            <person name="Ivanova N."/>
            <person name="Mavromatis K."/>
            <person name="Chen A."/>
            <person name="Palaniappan K."/>
            <person name="Chain P."/>
            <person name="Land M."/>
            <person name="Hauser L."/>
            <person name="Chang Y.J."/>
            <person name="Jeffries C.D."/>
            <person name="Chertkov O."/>
            <person name="Brettin T."/>
            <person name="Detter J.C."/>
            <person name="Han C."/>
            <person name="Ali Z."/>
            <person name="Tindall B.J."/>
            <person name="Goker M."/>
            <person name="Bristow J."/>
            <person name="Eisen J.A."/>
            <person name="Markowitz V."/>
            <person name="Hugenholtz P."/>
            <person name="Kyrpides N.C."/>
            <person name="Klenk H.P."/>
        </authorList>
    </citation>
    <scope>NUCLEOTIDE SEQUENCE [LARGE SCALE GENOMIC DNA]</scope>
    <source>
        <strain evidence="6">DSM 44928 / JCM 14897 / NBRC 102108 / NRRL B-24433 / ID139908</strain>
    </source>
</reference>
<feature type="domain" description="Carrier" evidence="4">
    <location>
        <begin position="945"/>
        <end position="1020"/>
    </location>
</feature>
<comment type="cofactor">
    <cofactor evidence="1">
        <name>pantetheine 4'-phosphate</name>
        <dbReference type="ChEBI" id="CHEBI:47942"/>
    </cofactor>
</comment>
<name>C7Q917_CATAD</name>
<evidence type="ECO:0000256" key="3">
    <source>
        <dbReference type="ARBA" id="ARBA00022553"/>
    </source>
</evidence>
<dbReference type="SUPFAM" id="SSF47336">
    <property type="entry name" value="ACP-like"/>
    <property type="match status" value="2"/>
</dbReference>
<evidence type="ECO:0000313" key="6">
    <source>
        <dbReference type="Proteomes" id="UP000000851"/>
    </source>
</evidence>
<dbReference type="GO" id="GO:0031177">
    <property type="term" value="F:phosphopantetheine binding"/>
    <property type="evidence" value="ECO:0007669"/>
    <property type="project" value="InterPro"/>
</dbReference>
<sequence>MDSAAGRDLVRRWRRGGGAAVPAGPVPVWSAQRRILMLERLYPDTAMFTVAFAARHAGELDEARFDAALGAVLRRHAALRTSFAHTESGPVGTVRDAADLRCRWTDASSMATAVELAERAAAEPFDVTGSPGPLLRVHGFRLAGDERLLVFVAHHLVCDGGSLPILLADLDAAYQGTLTDVPPGVPAPPQSDARALGWWRTQLAGLPDLDLPSDRQRPARPDFRAGSVRLDLGSELTEAAERLAAAQDSTLFSVLLAAYQFLLSVHTDQDDFGVGVAEAGRSRPGTHGAVGLLTNMLVLRADLARRPTFRELVDRARDAYAAAWAHRAAPFEDIVSALAQGGAPNGSPLFQAGLAYHGRRDTRMLAGAPLEPVSLSRGGLGYDVELHLWRDRDGVTGSWDYAAELFDAETAQRMADAFPLLLARALGDPDQPLDRLDPLSESDRAAIATWSAGAVPDLPDGATALHHLVSAQAAATPDALALTDGISELTYRALDTRANRLAHRLRHEHGVHSGDIVAVRMPRTADLIVALLAVLKTGAAYLPMDPAYPADRLDFMLADSGARVVVTEVDFAGLDDAPGELVELEVEAKVEVGASSPAYVLYTSGSTGRPKGVLLTHAGAVAMVRWGMRSFDRAHLARVLCPTSVSFDVSVFEIFVPLAVGGTVVLLDDALSLLAGPVPEATMLVTVPSVARLLVAERAVPPGVRDVHLAGEALTGRVVDDLYATGHVVSVHNLYGPTEDTTYATWARVAPGEPPPIGRPLDHEHCYVLDRALRPVPVGAVGELYLAGRGLALGYLNRPGASAERFVADPFAAEPGQRMYRTGDLVRYRADGALVYLGRRDFQVKLRGQRIELGEIETVLHRHPGVRDAVVALHGDRLVGYLVGRSGAPESLDLEDIRAHARAALPEAMVPAVLLALPELPHTPNGKVDRRALPIPAGSGGGGEPPAGAAEEVVADVWRQVLKADALSRDDDFFDLGGDSLLAGQVLSRLRERIGVQVPLRLLFERSRLSELAAALPSGRAPVAPRSPDAEPVLSYDQTRLWMEHQLRPAVAYNVHGRRRLRGTLDVDAFQRSVAAIVARHESLRTTFPMVAGQPAQLVADPDPDWRAEVVEAADLAEAGVLADEQASAAFDLAAGPLFRVLLVRLGTDDWLLALTIHHIVADARSVELFLRELAALYAVGGDPDKAELPELTVQYRDYAFWQRESLSGDQLAEEVSYWRDRLTGAPPAITLPTARRRTPNQGAVGGRLRSRLDADASAALRRMCRAEGVTPFMAMLAALAMVLRRWTAQDDLVVGVPASTRDDAGCAAQIGFFVNTLPLRVRIEGDPAFADVLRMVRRAAVDGYVRHGRAPLEVLVSELRPPRDPARTPLFQVVLNLIEDVEREWQLPGIAVEEVEAAAQPSKFDLAVTVVDGRGAFEFDVAYHADRYDAAMVEALVAQMRELVAAVAEDPAARIAGHAPTEVATSFPAAEFADQYGIGADDRVAVLSADPDLKAFAASLATATGALTDFADPTVLFASAPHLRAWDTEFASLRCVILANDGDLPARDVVEIRRRSPGCRVIAVHRPSGEGAFASYDVPADWSVATAPLRVPIGTVATDAPIGEVWTLPSGEPVRLRADRVLEFAHPEVRDPLEAVAALREMPGVRDAVVVDREDGSVVAYVAAPDGADPALIRRQLIAHLPETLVPRAVVVLDQLPLGTDGRPDLTALPEPAAVPAGADRPRTPIEQRLVEVFEELLAVDGIGVHDTFFELNGFSLLATRLTSRIRELFDVELPLREVFEAPTVEGLAQLVVQAQLDAVGDAAVLALMTDL</sequence>
<dbReference type="Gene3D" id="3.30.559.10">
    <property type="entry name" value="Chloramphenicol acetyltransferase-like domain"/>
    <property type="match status" value="2"/>
</dbReference>
<dbReference type="Pfam" id="PF00501">
    <property type="entry name" value="AMP-binding"/>
    <property type="match status" value="1"/>
</dbReference>
<dbReference type="InterPro" id="IPR036736">
    <property type="entry name" value="ACP-like_sf"/>
</dbReference>
<dbReference type="InterPro" id="IPR045851">
    <property type="entry name" value="AMP-bd_C_sf"/>
</dbReference>
<dbReference type="STRING" id="479433.Caci_3431"/>
<feature type="domain" description="Carrier" evidence="4">
    <location>
        <begin position="1722"/>
        <end position="1797"/>
    </location>
</feature>
<dbReference type="Gene3D" id="2.30.38.10">
    <property type="entry name" value="Luciferase, Domain 3"/>
    <property type="match status" value="1"/>
</dbReference>
<dbReference type="GO" id="GO:0009239">
    <property type="term" value="P:enterobactin biosynthetic process"/>
    <property type="evidence" value="ECO:0007669"/>
    <property type="project" value="TreeGrafter"/>
</dbReference>
<dbReference type="Proteomes" id="UP000000851">
    <property type="component" value="Chromosome"/>
</dbReference>
<dbReference type="SUPFAM" id="SSF56801">
    <property type="entry name" value="Acetyl-CoA synthetase-like"/>
    <property type="match status" value="2"/>
</dbReference>
<dbReference type="InterPro" id="IPR025110">
    <property type="entry name" value="AMP-bd_C"/>
</dbReference>
<dbReference type="CDD" id="cd19531">
    <property type="entry name" value="LCL_NRPS-like"/>
    <property type="match status" value="2"/>
</dbReference>
<dbReference type="InterPro" id="IPR020806">
    <property type="entry name" value="PKS_PP-bd"/>
</dbReference>
<dbReference type="GO" id="GO:0008610">
    <property type="term" value="P:lipid biosynthetic process"/>
    <property type="evidence" value="ECO:0007669"/>
    <property type="project" value="UniProtKB-ARBA"/>
</dbReference>
<dbReference type="Gene3D" id="3.30.559.30">
    <property type="entry name" value="Nonribosomal peptide synthetase, condensation domain"/>
    <property type="match status" value="2"/>
</dbReference>
<dbReference type="KEGG" id="cai:Caci_3431"/>
<dbReference type="GO" id="GO:0005829">
    <property type="term" value="C:cytosol"/>
    <property type="evidence" value="ECO:0007669"/>
    <property type="project" value="TreeGrafter"/>
</dbReference>
<evidence type="ECO:0000313" key="5">
    <source>
        <dbReference type="EMBL" id="ACU72337.1"/>
    </source>
</evidence>
<dbReference type="InterPro" id="IPR010071">
    <property type="entry name" value="AA_adenyl_dom"/>
</dbReference>
<gene>
    <name evidence="5" type="ordered locus">Caci_3431</name>
</gene>
<accession>C7Q917</accession>
<dbReference type="SMART" id="SM00823">
    <property type="entry name" value="PKS_PP"/>
    <property type="match status" value="2"/>
</dbReference>
<dbReference type="InterPro" id="IPR023213">
    <property type="entry name" value="CAT-like_dom_sf"/>
</dbReference>
<dbReference type="Pfam" id="PF00668">
    <property type="entry name" value="Condensation"/>
    <property type="match status" value="2"/>
</dbReference>
<dbReference type="InterPro" id="IPR020845">
    <property type="entry name" value="AMP-binding_CS"/>
</dbReference>
<dbReference type="HOGENOM" id="CLU_000022_61_1_11"/>
<dbReference type="FunFam" id="3.40.50.980:FF:000001">
    <property type="entry name" value="Non-ribosomal peptide synthetase"/>
    <property type="match status" value="1"/>
</dbReference>
<protein>
    <submittedName>
        <fullName evidence="5">Amino acid adenylation domain protein</fullName>
    </submittedName>
</protein>
<proteinExistence type="predicted"/>
<dbReference type="NCBIfam" id="TIGR01733">
    <property type="entry name" value="AA-adenyl-dom"/>
    <property type="match status" value="1"/>
</dbReference>
<dbReference type="PROSITE" id="PS50075">
    <property type="entry name" value="CARRIER"/>
    <property type="match status" value="2"/>
</dbReference>
<dbReference type="Gene3D" id="3.40.50.1820">
    <property type="entry name" value="alpha/beta hydrolase"/>
    <property type="match status" value="1"/>
</dbReference>
<dbReference type="InterPro" id="IPR029058">
    <property type="entry name" value="AB_hydrolase_fold"/>
</dbReference>
<dbReference type="PANTHER" id="PTHR45527">
    <property type="entry name" value="NONRIBOSOMAL PEPTIDE SYNTHETASE"/>
    <property type="match status" value="1"/>
</dbReference>
<keyword evidence="3" id="KW-0597">Phosphoprotein</keyword>
<dbReference type="GO" id="GO:0009366">
    <property type="term" value="C:enterobactin synthetase complex"/>
    <property type="evidence" value="ECO:0007669"/>
    <property type="project" value="TreeGrafter"/>
</dbReference>
<evidence type="ECO:0000256" key="2">
    <source>
        <dbReference type="ARBA" id="ARBA00022450"/>
    </source>
</evidence>
<dbReference type="PROSITE" id="PS00455">
    <property type="entry name" value="AMP_BINDING"/>
    <property type="match status" value="1"/>
</dbReference>
<dbReference type="SUPFAM" id="SSF52777">
    <property type="entry name" value="CoA-dependent acyltransferases"/>
    <property type="match status" value="4"/>
</dbReference>
<dbReference type="InterPro" id="IPR000873">
    <property type="entry name" value="AMP-dep_synth/lig_dom"/>
</dbReference>
<keyword evidence="6" id="KW-1185">Reference proteome</keyword>
<dbReference type="InterPro" id="IPR001242">
    <property type="entry name" value="Condensation_dom"/>
</dbReference>
<dbReference type="GO" id="GO:0047527">
    <property type="term" value="F:2,3-dihydroxybenzoate-serine ligase activity"/>
    <property type="evidence" value="ECO:0007669"/>
    <property type="project" value="TreeGrafter"/>
</dbReference>
<dbReference type="EMBL" id="CP001700">
    <property type="protein sequence ID" value="ACU72337.1"/>
    <property type="molecule type" value="Genomic_DNA"/>
</dbReference>
<evidence type="ECO:0000256" key="1">
    <source>
        <dbReference type="ARBA" id="ARBA00001957"/>
    </source>
</evidence>
<dbReference type="OrthoDB" id="5476914at2"/>
<dbReference type="InterPro" id="IPR009081">
    <property type="entry name" value="PP-bd_ACP"/>
</dbReference>
<dbReference type="FunFam" id="2.30.38.10:FF:000001">
    <property type="entry name" value="Non-ribosomal peptide synthetase PvdI"/>
    <property type="match status" value="1"/>
</dbReference>
<evidence type="ECO:0000259" key="4">
    <source>
        <dbReference type="PROSITE" id="PS50075"/>
    </source>
</evidence>
<dbReference type="Gene3D" id="1.10.1200.10">
    <property type="entry name" value="ACP-like"/>
    <property type="match status" value="1"/>
</dbReference>
<keyword evidence="2" id="KW-0596">Phosphopantetheine</keyword>
<dbReference type="PANTHER" id="PTHR45527:SF1">
    <property type="entry name" value="FATTY ACID SYNTHASE"/>
    <property type="match status" value="1"/>
</dbReference>
<dbReference type="Gene3D" id="3.30.300.30">
    <property type="match status" value="2"/>
</dbReference>
<dbReference type="GO" id="GO:0043041">
    <property type="term" value="P:amino acid activation for nonribosomal peptide biosynthetic process"/>
    <property type="evidence" value="ECO:0007669"/>
    <property type="project" value="TreeGrafter"/>
</dbReference>
<organism evidence="5 6">
    <name type="scientific">Catenulispora acidiphila (strain DSM 44928 / JCM 14897 / NBRC 102108 / NRRL B-24433 / ID139908)</name>
    <dbReference type="NCBI Taxonomy" id="479433"/>
    <lineage>
        <taxon>Bacteria</taxon>
        <taxon>Bacillati</taxon>
        <taxon>Actinomycetota</taxon>
        <taxon>Actinomycetes</taxon>
        <taxon>Catenulisporales</taxon>
        <taxon>Catenulisporaceae</taxon>
        <taxon>Catenulispora</taxon>
    </lineage>
</organism>
<dbReference type="InParanoid" id="C7Q917"/>
<dbReference type="eggNOG" id="COG1020">
    <property type="taxonomic scope" value="Bacteria"/>
</dbReference>